<dbReference type="InterPro" id="IPR017452">
    <property type="entry name" value="GPCR_Rhodpsn_7TM"/>
</dbReference>
<evidence type="ECO:0000256" key="5">
    <source>
        <dbReference type="ARBA" id="ARBA00023136"/>
    </source>
</evidence>
<dbReference type="KEGG" id="epa:110255027"/>
<dbReference type="Gene3D" id="1.20.1070.10">
    <property type="entry name" value="Rhodopsin 7-helix transmembrane proteins"/>
    <property type="match status" value="1"/>
</dbReference>
<dbReference type="GO" id="GO:0005886">
    <property type="term" value="C:plasma membrane"/>
    <property type="evidence" value="ECO:0007669"/>
    <property type="project" value="UniProtKB-SubCell"/>
</dbReference>
<comment type="subcellular location">
    <subcellularLocation>
        <location evidence="1">Cell membrane</location>
        <topology evidence="1">Multi-pass membrane protein</topology>
    </subcellularLocation>
</comment>
<dbReference type="GeneID" id="110255027"/>
<evidence type="ECO:0000313" key="8">
    <source>
        <dbReference type="EnsemblMetazoa" id="XP_020917750.1"/>
    </source>
</evidence>
<dbReference type="OMA" id="AYCAISM"/>
<feature type="domain" description="G-protein coupled receptors family 1 profile" evidence="7">
    <location>
        <begin position="37"/>
        <end position="67"/>
    </location>
</feature>
<evidence type="ECO:0000256" key="4">
    <source>
        <dbReference type="ARBA" id="ARBA00022989"/>
    </source>
</evidence>
<keyword evidence="5 6" id="KW-0472">Membrane</keyword>
<keyword evidence="4 6" id="KW-1133">Transmembrane helix</keyword>
<dbReference type="AlphaFoldDB" id="A0A913YCT2"/>
<dbReference type="RefSeq" id="XP_020917750.1">
    <property type="nucleotide sequence ID" value="XM_021062091.1"/>
</dbReference>
<keyword evidence="3 6" id="KW-0812">Transmembrane</keyword>
<feature type="transmembrane region" description="Helical" evidence="6">
    <location>
        <begin position="79"/>
        <end position="99"/>
    </location>
</feature>
<dbReference type="OrthoDB" id="5972388at2759"/>
<evidence type="ECO:0000313" key="9">
    <source>
        <dbReference type="Proteomes" id="UP000887567"/>
    </source>
</evidence>
<protein>
    <recommendedName>
        <fullName evidence="7">G-protein coupled receptors family 1 profile domain-containing protein</fullName>
    </recommendedName>
</protein>
<evidence type="ECO:0000256" key="2">
    <source>
        <dbReference type="ARBA" id="ARBA00022475"/>
    </source>
</evidence>
<dbReference type="PROSITE" id="PS50262">
    <property type="entry name" value="G_PROTEIN_RECEP_F1_2"/>
    <property type="match status" value="1"/>
</dbReference>
<feature type="transmembrane region" description="Helical" evidence="6">
    <location>
        <begin position="20"/>
        <end position="45"/>
    </location>
</feature>
<proteinExistence type="predicted"/>
<accession>A0A913YCT2</accession>
<name>A0A913YCT2_EXADI</name>
<organism evidence="8 9">
    <name type="scientific">Exaiptasia diaphana</name>
    <name type="common">Tropical sea anemone</name>
    <name type="synonym">Aiptasia pulchella</name>
    <dbReference type="NCBI Taxonomy" id="2652724"/>
    <lineage>
        <taxon>Eukaryota</taxon>
        <taxon>Metazoa</taxon>
        <taxon>Cnidaria</taxon>
        <taxon>Anthozoa</taxon>
        <taxon>Hexacorallia</taxon>
        <taxon>Actiniaria</taxon>
        <taxon>Aiptasiidae</taxon>
        <taxon>Exaiptasia</taxon>
    </lineage>
</organism>
<dbReference type="SUPFAM" id="SSF81321">
    <property type="entry name" value="Family A G protein-coupled receptor-like"/>
    <property type="match status" value="2"/>
</dbReference>
<dbReference type="EnsemblMetazoa" id="XM_021062091.1">
    <property type="protein sequence ID" value="XP_020917750.1"/>
    <property type="gene ID" value="LOC110255027"/>
</dbReference>
<keyword evidence="9" id="KW-1185">Reference proteome</keyword>
<reference evidence="8" key="1">
    <citation type="submission" date="2022-11" db="UniProtKB">
        <authorList>
            <consortium name="EnsemblMetazoa"/>
        </authorList>
    </citation>
    <scope>IDENTIFICATION</scope>
</reference>
<dbReference type="Proteomes" id="UP000887567">
    <property type="component" value="Unplaced"/>
</dbReference>
<dbReference type="PANTHER" id="PTHR22750">
    <property type="entry name" value="G-PROTEIN COUPLED RECEPTOR"/>
    <property type="match status" value="1"/>
</dbReference>
<feature type="transmembrane region" description="Helical" evidence="6">
    <location>
        <begin position="57"/>
        <end position="73"/>
    </location>
</feature>
<evidence type="ECO:0000256" key="1">
    <source>
        <dbReference type="ARBA" id="ARBA00004651"/>
    </source>
</evidence>
<evidence type="ECO:0000256" key="6">
    <source>
        <dbReference type="SAM" id="Phobius"/>
    </source>
</evidence>
<sequence length="177" mass="19331">MNNSSTTIEEQPETADARFIVSMIVINAFSGLLATVLNLLIIATFIKTPSLRTPSNILILSLAIADFGVGAFAEPSYSLVLLVNTSAVTITAITVDRFLALHLHLRYQELVTTKRISVVIPYGAVAGTVVETILFMNSSINPIIYFWRIEDMRNDALQLLGSLRRRNNGTNDTGSSS</sequence>
<evidence type="ECO:0000259" key="7">
    <source>
        <dbReference type="PROSITE" id="PS50262"/>
    </source>
</evidence>
<dbReference type="Gene3D" id="1.10.1220.70">
    <property type="match status" value="1"/>
</dbReference>
<evidence type="ECO:0000256" key="3">
    <source>
        <dbReference type="ARBA" id="ARBA00022692"/>
    </source>
</evidence>
<keyword evidence="2" id="KW-1003">Cell membrane</keyword>